<dbReference type="RefSeq" id="WP_115731550.1">
    <property type="nucleotide sequence ID" value="NZ_BAAAVY010000002.1"/>
</dbReference>
<evidence type="ECO:0000313" key="1">
    <source>
        <dbReference type="EMBL" id="SUU89374.1"/>
    </source>
</evidence>
<proteinExistence type="predicted"/>
<name>A0A380WMF4_AMIAI</name>
<dbReference type="Proteomes" id="UP000254701">
    <property type="component" value="Unassembled WGS sequence"/>
</dbReference>
<dbReference type="OrthoDB" id="8117256at2"/>
<organism evidence="1 2">
    <name type="scientific">Aminobacter aminovorans</name>
    <name type="common">Chelatobacter heintzii</name>
    <dbReference type="NCBI Taxonomy" id="83263"/>
    <lineage>
        <taxon>Bacteria</taxon>
        <taxon>Pseudomonadati</taxon>
        <taxon>Pseudomonadota</taxon>
        <taxon>Alphaproteobacteria</taxon>
        <taxon>Hyphomicrobiales</taxon>
        <taxon>Phyllobacteriaceae</taxon>
        <taxon>Aminobacter</taxon>
    </lineage>
</organism>
<reference evidence="1 2" key="1">
    <citation type="submission" date="2018-06" db="EMBL/GenBank/DDBJ databases">
        <authorList>
            <consortium name="Pathogen Informatics"/>
            <person name="Doyle S."/>
        </authorList>
    </citation>
    <scope>NUCLEOTIDE SEQUENCE [LARGE SCALE GENOMIC DNA]</scope>
    <source>
        <strain evidence="1 2">NCTC10684</strain>
    </source>
</reference>
<sequence>MAGAFISELIRAANETDRLTEQEKARLLQRAASTISHYRELINYSETPANDAGQGDIVFELNSMASAIDLFPADRVSTMLMEAVEVIKACRVLLEEQRKILE</sequence>
<dbReference type="AlphaFoldDB" id="A0A380WMF4"/>
<protein>
    <submittedName>
        <fullName evidence="1">Uncharacterized protein</fullName>
    </submittedName>
</protein>
<gene>
    <name evidence="1" type="ORF">NCTC10684_02613</name>
</gene>
<accession>A0A380WMF4</accession>
<evidence type="ECO:0000313" key="2">
    <source>
        <dbReference type="Proteomes" id="UP000254701"/>
    </source>
</evidence>
<dbReference type="EMBL" id="UFSM01000001">
    <property type="protein sequence ID" value="SUU89374.1"/>
    <property type="molecule type" value="Genomic_DNA"/>
</dbReference>